<gene>
    <name evidence="2" type="ORF">S06H3_23515</name>
</gene>
<feature type="domain" description="Replication-associated protein ORF2/G2P" evidence="1">
    <location>
        <begin position="18"/>
        <end position="117"/>
    </location>
</feature>
<accession>X1LQI5</accession>
<feature type="non-terminal residue" evidence="2">
    <location>
        <position position="1"/>
    </location>
</feature>
<reference evidence="2" key="1">
    <citation type="journal article" date="2014" name="Front. Microbiol.">
        <title>High frequency of phylogenetically diverse reductive dehalogenase-homologous genes in deep subseafloor sedimentary metagenomes.</title>
        <authorList>
            <person name="Kawai M."/>
            <person name="Futagami T."/>
            <person name="Toyoda A."/>
            <person name="Takaki Y."/>
            <person name="Nishi S."/>
            <person name="Hori S."/>
            <person name="Arai W."/>
            <person name="Tsubouchi T."/>
            <person name="Morono Y."/>
            <person name="Uchiyama I."/>
            <person name="Ito T."/>
            <person name="Fujiyama A."/>
            <person name="Inagaki F."/>
            <person name="Takami H."/>
        </authorList>
    </citation>
    <scope>NUCLEOTIDE SEQUENCE</scope>
    <source>
        <strain evidence="2">Expedition CK06-06</strain>
    </source>
</reference>
<dbReference type="AlphaFoldDB" id="X1LQI5"/>
<proteinExistence type="predicted"/>
<dbReference type="Pfam" id="PF23343">
    <property type="entry name" value="REP_ORF2-G2P"/>
    <property type="match status" value="1"/>
</dbReference>
<organism evidence="2">
    <name type="scientific">marine sediment metagenome</name>
    <dbReference type="NCBI Taxonomy" id="412755"/>
    <lineage>
        <taxon>unclassified sequences</taxon>
        <taxon>metagenomes</taxon>
        <taxon>ecological metagenomes</taxon>
    </lineage>
</organism>
<evidence type="ECO:0000313" key="2">
    <source>
        <dbReference type="EMBL" id="GAI08076.1"/>
    </source>
</evidence>
<comment type="caution">
    <text evidence="2">The sequence shown here is derived from an EMBL/GenBank/DDBJ whole genome shotgun (WGS) entry which is preliminary data.</text>
</comment>
<dbReference type="EMBL" id="BARV01012797">
    <property type="protein sequence ID" value="GAI08076.1"/>
    <property type="molecule type" value="Genomic_DNA"/>
</dbReference>
<protein>
    <recommendedName>
        <fullName evidence="1">Replication-associated protein ORF2/G2P domain-containing protein</fullName>
    </recommendedName>
</protein>
<name>X1LQI5_9ZZZZ</name>
<dbReference type="InterPro" id="IPR056906">
    <property type="entry name" value="ORF2/G2P_dom"/>
</dbReference>
<sequence length="141" mass="16968">PLLRQAWVDLLNRYTWTWFTTLTFSDLPRSYTALNRAKKWLHSIENEERIHLAYYLALEYTKVLNLPHIHLLMGGLEGIRRDKWWSTWFTWYGRARILPYNKKLGAGYYLTKYVIKDIYQKGIFEIRGLQGARQLTLDLKN</sequence>
<evidence type="ECO:0000259" key="1">
    <source>
        <dbReference type="Pfam" id="PF23343"/>
    </source>
</evidence>